<feature type="binding site" evidence="8">
    <location>
        <begin position="9"/>
        <end position="16"/>
    </location>
    <ligand>
        <name>GTP</name>
        <dbReference type="ChEBI" id="CHEBI:37565"/>
        <label>1</label>
    </ligand>
</feature>
<gene>
    <name evidence="8 12" type="primary">der</name>
    <name evidence="12" type="ORF">D9V77_03040</name>
</gene>
<dbReference type="FunFam" id="3.40.50.300:FF:000040">
    <property type="entry name" value="GTPase Der"/>
    <property type="match status" value="1"/>
</dbReference>
<proteinExistence type="inferred from homology"/>
<evidence type="ECO:0000256" key="3">
    <source>
        <dbReference type="ARBA" id="ARBA00022517"/>
    </source>
</evidence>
<evidence type="ECO:0000256" key="9">
    <source>
        <dbReference type="PROSITE-ProRule" id="PRU01049"/>
    </source>
</evidence>
<keyword evidence="3 8" id="KW-0690">Ribosome biogenesis</keyword>
<evidence type="ECO:0000256" key="5">
    <source>
        <dbReference type="ARBA" id="ARBA00022741"/>
    </source>
</evidence>
<evidence type="ECO:0000256" key="4">
    <source>
        <dbReference type="ARBA" id="ARBA00022737"/>
    </source>
</evidence>
<dbReference type="AlphaFoldDB" id="A0A4D6Y8W1"/>
<evidence type="ECO:0000313" key="13">
    <source>
        <dbReference type="Proteomes" id="UP000298585"/>
    </source>
</evidence>
<dbReference type="InterPro" id="IPR032859">
    <property type="entry name" value="KH_dom-like"/>
</dbReference>
<feature type="binding site" evidence="8">
    <location>
        <begin position="119"/>
        <end position="122"/>
    </location>
    <ligand>
        <name>GTP</name>
        <dbReference type="ChEBI" id="CHEBI:37565"/>
        <label>1</label>
    </ligand>
</feature>
<dbReference type="PANTHER" id="PTHR43834">
    <property type="entry name" value="GTPASE DER"/>
    <property type="match status" value="1"/>
</dbReference>
<evidence type="ECO:0000256" key="7">
    <source>
        <dbReference type="ARBA" id="ARBA00032345"/>
    </source>
</evidence>
<dbReference type="GO" id="GO:0043022">
    <property type="term" value="F:ribosome binding"/>
    <property type="evidence" value="ECO:0007669"/>
    <property type="project" value="TreeGrafter"/>
</dbReference>
<dbReference type="Gene3D" id="3.40.50.300">
    <property type="entry name" value="P-loop containing nucleotide triphosphate hydrolases"/>
    <property type="match status" value="2"/>
</dbReference>
<comment type="subunit">
    <text evidence="8">Associates with the 50S ribosomal subunit.</text>
</comment>
<dbReference type="PANTHER" id="PTHR43834:SF6">
    <property type="entry name" value="GTPASE DER"/>
    <property type="match status" value="1"/>
</dbReference>
<organism evidence="12 13">
    <name type="scientific">Buchnera aphidicola</name>
    <name type="common">Sitobion avenae</name>
    <dbReference type="NCBI Taxonomy" id="571428"/>
    <lineage>
        <taxon>Bacteria</taxon>
        <taxon>Pseudomonadati</taxon>
        <taxon>Pseudomonadota</taxon>
        <taxon>Gammaproteobacteria</taxon>
        <taxon>Enterobacterales</taxon>
        <taxon>Erwiniaceae</taxon>
        <taxon>Buchnera</taxon>
    </lineage>
</organism>
<evidence type="ECO:0000256" key="2">
    <source>
        <dbReference type="ARBA" id="ARBA00020953"/>
    </source>
</evidence>
<sequence length="451" mass="51558">MIPIVVLIGRTNVGKSTLFNVLTKTRDALVANYPGITRDRQYGYCELQLNQKIILIDTAGLDIHLNEIEKKAHKQTLIAIKESHLILFVVDAHDGLMPQEYEISKNIRIYQKKTILIVNKIDGINQNDKINEFYSLGIEKIQKISASHNQGINTLIIKHLIPWVNIQFKKEIENQANINFNKSSIKVAFIGRPNVGKSTLINGILKEDRMITCNIPGTTLDSVSIPIRYNHENYTLIDTAGASKKNKKINNFEKFSVIKTLQTIEKSNVILLIIDASLQVCHQDLSLSEFIINSGKGIIIVINKCDLLSQLELKKIKESIKNQLKFLSFSRIHFISALYKKGIFQIFRSINESYNESKRKISTSILTKTMHIAIKKHQPPIVKGRRIKLKYAHLGSSNPPKIIIHGNQVRYLSSPYKRYLINFFYNILKIKGTAIQIQFKDNINPYIKNKN</sequence>
<dbReference type="SUPFAM" id="SSF52540">
    <property type="entry name" value="P-loop containing nucleoside triphosphate hydrolases"/>
    <property type="match status" value="2"/>
</dbReference>
<protein>
    <recommendedName>
        <fullName evidence="2 8">GTPase Der</fullName>
    </recommendedName>
    <alternativeName>
        <fullName evidence="7 8">GTP-binding protein EngA</fullName>
    </alternativeName>
</protein>
<reference evidence="12 13" key="1">
    <citation type="submission" date="2018-12" db="EMBL/GenBank/DDBJ databases">
        <authorList>
            <person name="Chong R.A."/>
        </authorList>
    </citation>
    <scope>NUCLEOTIDE SEQUENCE [LARGE SCALE GENOMIC DNA]</scope>
    <source>
        <strain evidence="12 13">Sav</strain>
    </source>
</reference>
<feature type="binding site" evidence="8">
    <location>
        <begin position="303"/>
        <end position="306"/>
    </location>
    <ligand>
        <name>GTP</name>
        <dbReference type="ChEBI" id="CHEBI:37565"/>
        <label>2</label>
    </ligand>
</feature>
<dbReference type="RefSeq" id="WP_158338946.1">
    <property type="nucleotide sequence ID" value="NZ_CP034855.1"/>
</dbReference>
<evidence type="ECO:0000256" key="6">
    <source>
        <dbReference type="ARBA" id="ARBA00023134"/>
    </source>
</evidence>
<feature type="binding site" evidence="8">
    <location>
        <begin position="238"/>
        <end position="242"/>
    </location>
    <ligand>
        <name>GTP</name>
        <dbReference type="ChEBI" id="CHEBI:37565"/>
        <label>2</label>
    </ligand>
</feature>
<dbReference type="PIRSF" id="PIRSF006485">
    <property type="entry name" value="GTP-binding_EngA"/>
    <property type="match status" value="1"/>
</dbReference>
<reference evidence="12 13" key="2">
    <citation type="submission" date="2019-05" db="EMBL/GenBank/DDBJ databases">
        <title>Genome evolution of the obligate endosymbiont Buchnera aphidicola.</title>
        <authorList>
            <person name="Moran N.A."/>
        </authorList>
    </citation>
    <scope>NUCLEOTIDE SEQUENCE [LARGE SCALE GENOMIC DNA]</scope>
    <source>
        <strain evidence="12 13">Sav</strain>
    </source>
</reference>
<dbReference type="PRINTS" id="PR00326">
    <property type="entry name" value="GTP1OBG"/>
</dbReference>
<dbReference type="OrthoDB" id="9805918at2"/>
<comment type="function">
    <text evidence="8 10">GTPase that plays an essential role in the late steps of ribosome biogenesis.</text>
</comment>
<name>A0A4D6Y8W1_9GAMM</name>
<keyword evidence="5 8" id="KW-0547">Nucleotide-binding</keyword>
<dbReference type="GO" id="GO:0042254">
    <property type="term" value="P:ribosome biogenesis"/>
    <property type="evidence" value="ECO:0007669"/>
    <property type="project" value="UniProtKB-KW"/>
</dbReference>
<dbReference type="InterPro" id="IPR016484">
    <property type="entry name" value="GTPase_Der"/>
</dbReference>
<dbReference type="NCBIfam" id="TIGR03594">
    <property type="entry name" value="GTPase_EngA"/>
    <property type="match status" value="1"/>
</dbReference>
<feature type="binding site" evidence="8">
    <location>
        <begin position="191"/>
        <end position="198"/>
    </location>
    <ligand>
        <name>GTP</name>
        <dbReference type="ChEBI" id="CHEBI:37565"/>
        <label>2</label>
    </ligand>
</feature>
<dbReference type="EMBL" id="CP034855">
    <property type="protein sequence ID" value="QCI25779.1"/>
    <property type="molecule type" value="Genomic_DNA"/>
</dbReference>
<dbReference type="GO" id="GO:0005525">
    <property type="term" value="F:GTP binding"/>
    <property type="evidence" value="ECO:0007669"/>
    <property type="project" value="UniProtKB-UniRule"/>
</dbReference>
<dbReference type="Gene3D" id="3.30.300.20">
    <property type="match status" value="1"/>
</dbReference>
<dbReference type="InterPro" id="IPR027417">
    <property type="entry name" value="P-loop_NTPase"/>
</dbReference>
<keyword evidence="6 8" id="KW-0342">GTP-binding</keyword>
<dbReference type="HAMAP" id="MF_00195">
    <property type="entry name" value="GTPase_Der"/>
    <property type="match status" value="1"/>
</dbReference>
<dbReference type="InterPro" id="IPR006073">
    <property type="entry name" value="GTP-bd"/>
</dbReference>
<evidence type="ECO:0000256" key="10">
    <source>
        <dbReference type="RuleBase" id="RU004481"/>
    </source>
</evidence>
<dbReference type="FunFam" id="3.30.300.20:FF:000004">
    <property type="entry name" value="GTPase Der"/>
    <property type="match status" value="1"/>
</dbReference>
<feature type="domain" description="EngA-type G" evidence="11">
    <location>
        <begin position="185"/>
        <end position="358"/>
    </location>
</feature>
<dbReference type="CDD" id="cd01895">
    <property type="entry name" value="EngA2"/>
    <property type="match status" value="1"/>
</dbReference>
<keyword evidence="4 10" id="KW-0677">Repeat</keyword>
<dbReference type="NCBIfam" id="TIGR00231">
    <property type="entry name" value="small_GTP"/>
    <property type="match status" value="2"/>
</dbReference>
<dbReference type="InterPro" id="IPR015946">
    <property type="entry name" value="KH_dom-like_a/b"/>
</dbReference>
<dbReference type="Pfam" id="PF14714">
    <property type="entry name" value="KH_dom-like"/>
    <property type="match status" value="1"/>
</dbReference>
<comment type="similarity">
    <text evidence="1 8 9 10">Belongs to the TRAFAC class TrmE-Era-EngA-EngB-Septin-like GTPase superfamily. EngA (Der) GTPase family.</text>
</comment>
<dbReference type="Pfam" id="PF01926">
    <property type="entry name" value="MMR_HSR1"/>
    <property type="match status" value="2"/>
</dbReference>
<accession>A0A4D6Y8W1</accession>
<dbReference type="PROSITE" id="PS51712">
    <property type="entry name" value="G_ENGA"/>
    <property type="match status" value="1"/>
</dbReference>
<evidence type="ECO:0000256" key="8">
    <source>
        <dbReference type="HAMAP-Rule" id="MF_00195"/>
    </source>
</evidence>
<dbReference type="InterPro" id="IPR005225">
    <property type="entry name" value="Small_GTP-bd"/>
</dbReference>
<feature type="binding site" evidence="8">
    <location>
        <begin position="57"/>
        <end position="61"/>
    </location>
    <ligand>
        <name>GTP</name>
        <dbReference type="ChEBI" id="CHEBI:37565"/>
        <label>1</label>
    </ligand>
</feature>
<dbReference type="CDD" id="cd01894">
    <property type="entry name" value="EngA1"/>
    <property type="match status" value="1"/>
</dbReference>
<evidence type="ECO:0000259" key="11">
    <source>
        <dbReference type="PROSITE" id="PS51712"/>
    </source>
</evidence>
<evidence type="ECO:0000313" key="12">
    <source>
        <dbReference type="EMBL" id="QCI25779.1"/>
    </source>
</evidence>
<evidence type="ECO:0000256" key="1">
    <source>
        <dbReference type="ARBA" id="ARBA00008279"/>
    </source>
</evidence>
<dbReference type="Proteomes" id="UP000298585">
    <property type="component" value="Chromosome"/>
</dbReference>
<dbReference type="InterPro" id="IPR031166">
    <property type="entry name" value="G_ENGA"/>
</dbReference>